<dbReference type="EMBL" id="BGPR01000157">
    <property type="protein sequence ID" value="GBM00459.1"/>
    <property type="molecule type" value="Genomic_DNA"/>
</dbReference>
<accession>A0A4Y2C7Z9</accession>
<organism evidence="1 2">
    <name type="scientific">Araneus ventricosus</name>
    <name type="common">Orbweaver spider</name>
    <name type="synonym">Epeira ventricosa</name>
    <dbReference type="NCBI Taxonomy" id="182803"/>
    <lineage>
        <taxon>Eukaryota</taxon>
        <taxon>Metazoa</taxon>
        <taxon>Ecdysozoa</taxon>
        <taxon>Arthropoda</taxon>
        <taxon>Chelicerata</taxon>
        <taxon>Arachnida</taxon>
        <taxon>Araneae</taxon>
        <taxon>Araneomorphae</taxon>
        <taxon>Entelegynae</taxon>
        <taxon>Araneoidea</taxon>
        <taxon>Araneidae</taxon>
        <taxon>Araneus</taxon>
    </lineage>
</organism>
<name>A0A4Y2C7Z9_ARAVE</name>
<comment type="caution">
    <text evidence="1">The sequence shown here is derived from an EMBL/GenBank/DDBJ whole genome shotgun (WGS) entry which is preliminary data.</text>
</comment>
<evidence type="ECO:0000313" key="1">
    <source>
        <dbReference type="EMBL" id="GBM00459.1"/>
    </source>
</evidence>
<keyword evidence="2" id="KW-1185">Reference proteome</keyword>
<dbReference type="AlphaFoldDB" id="A0A4Y2C7Z9"/>
<evidence type="ECO:0000313" key="2">
    <source>
        <dbReference type="Proteomes" id="UP000499080"/>
    </source>
</evidence>
<protein>
    <submittedName>
        <fullName evidence="1">Uncharacterized protein</fullName>
    </submittedName>
</protein>
<proteinExistence type="predicted"/>
<feature type="non-terminal residue" evidence="1">
    <location>
        <position position="1"/>
    </location>
</feature>
<sequence>PYSRRRHWRIAALPGTFSDDRTDGIRYSLDRHNRWDGQAPPSVITSTVVECVAPHEGEHCQGATKSIPHVGDIMYPRAVPKSGELCRREG</sequence>
<dbReference type="Proteomes" id="UP000499080">
    <property type="component" value="Unassembled WGS sequence"/>
</dbReference>
<gene>
    <name evidence="1" type="ORF">AVEN_111698_1</name>
</gene>
<reference evidence="1 2" key="1">
    <citation type="journal article" date="2019" name="Sci. Rep.">
        <title>Orb-weaving spider Araneus ventricosus genome elucidates the spidroin gene catalogue.</title>
        <authorList>
            <person name="Kono N."/>
            <person name="Nakamura H."/>
            <person name="Ohtoshi R."/>
            <person name="Moran D.A.P."/>
            <person name="Shinohara A."/>
            <person name="Yoshida Y."/>
            <person name="Fujiwara M."/>
            <person name="Mori M."/>
            <person name="Tomita M."/>
            <person name="Arakawa K."/>
        </authorList>
    </citation>
    <scope>NUCLEOTIDE SEQUENCE [LARGE SCALE GENOMIC DNA]</scope>
</reference>